<dbReference type="InterPro" id="IPR049939">
    <property type="entry name" value="NifE-like"/>
</dbReference>
<protein>
    <submittedName>
        <fullName evidence="2">Nitrogenase molybdenum-iron protein beta chain</fullName>
    </submittedName>
</protein>
<dbReference type="PANTHER" id="PTHR42956">
    <property type="entry name" value="NITROGENASE IRON-MOLYBDENUM COFACTOR BIOSYNTHESIS PROTEIN NIFE"/>
    <property type="match status" value="1"/>
</dbReference>
<dbReference type="RefSeq" id="WP_092071866.1">
    <property type="nucleotide sequence ID" value="NZ_FNHB01000003.1"/>
</dbReference>
<evidence type="ECO:0000313" key="2">
    <source>
        <dbReference type="EMBL" id="SDM30608.1"/>
    </source>
</evidence>
<dbReference type="EMBL" id="FNHB01000003">
    <property type="protein sequence ID" value="SDM30608.1"/>
    <property type="molecule type" value="Genomic_DNA"/>
</dbReference>
<reference evidence="2 3" key="1">
    <citation type="submission" date="2016-10" db="EMBL/GenBank/DDBJ databases">
        <authorList>
            <person name="de Groot N.N."/>
        </authorList>
    </citation>
    <scope>NUCLEOTIDE SEQUENCE [LARGE SCALE GENOMIC DNA]</scope>
    <source>
        <strain evidence="2 3">DSM 1736</strain>
    </source>
</reference>
<dbReference type="OrthoDB" id="9802175at2"/>
<dbReference type="GO" id="GO:0016491">
    <property type="term" value="F:oxidoreductase activity"/>
    <property type="evidence" value="ECO:0007669"/>
    <property type="project" value="InterPro"/>
</dbReference>
<dbReference type="PANTHER" id="PTHR42956:SF1">
    <property type="entry name" value="NITROGENASE IRON-MOLYBDENUM COFACTOR BIOSYNTHESIS PROTEIN NIFE"/>
    <property type="match status" value="1"/>
</dbReference>
<organism evidence="2 3">
    <name type="scientific">Dendrosporobacter quercicolus</name>
    <dbReference type="NCBI Taxonomy" id="146817"/>
    <lineage>
        <taxon>Bacteria</taxon>
        <taxon>Bacillati</taxon>
        <taxon>Bacillota</taxon>
        <taxon>Negativicutes</taxon>
        <taxon>Selenomonadales</taxon>
        <taxon>Sporomusaceae</taxon>
        <taxon>Dendrosporobacter</taxon>
    </lineage>
</organism>
<sequence length="448" mass="48696">MRNYIERPRYTCALGGAIATVQALPRTIPILHAPPGCAGNATWTQSGGCGLQVGGYCGGLSMPGSNVQEREVVFGGTDRLEEQVRNSLDVMDGDLYFILTSCVTEVIGDDIGAVVNQFRADGVSIVSAETGGFKGNSYTGYDLVLESIWKYYAPVAARTVKGKVNLWGVPPFYDVFWRGNLTALRELLLQLGLEVNTFFTAEDSLENIKQAGLAELNIVVSEVYGLAAAEYARQTHGIPYISLPLPVGPSASSAFIQAVGQALQLDRIKVEAVIDHAGQRYYRLLDPLTDCFNDMDLQRYAAVIGDANYAPAINRFLIEDLGWLPQVVVFTDAFIPEQQEQLAASIVSLPSGLPPEIIFSTDTNDIRRQVKEYWNNRQGGCGKYRNSLSPSFVIGSALDRELAKDIGAAHLSVSFPVANRAVIERGYAGFNGGLRLIEDLISTIIIGR</sequence>
<dbReference type="STRING" id="146817.SAMN04488502_103212"/>
<proteinExistence type="predicted"/>
<name>A0A1G9S4W7_9FIRM</name>
<dbReference type="SUPFAM" id="SSF53807">
    <property type="entry name" value="Helical backbone' metal receptor"/>
    <property type="match status" value="1"/>
</dbReference>
<dbReference type="AlphaFoldDB" id="A0A1G9S4W7"/>
<dbReference type="Pfam" id="PF00148">
    <property type="entry name" value="Oxidored_nitro"/>
    <property type="match status" value="1"/>
</dbReference>
<feature type="domain" description="Nitrogenase/oxidoreductase component 1" evidence="1">
    <location>
        <begin position="12"/>
        <end position="444"/>
    </location>
</feature>
<evidence type="ECO:0000259" key="1">
    <source>
        <dbReference type="Pfam" id="PF00148"/>
    </source>
</evidence>
<dbReference type="InterPro" id="IPR000510">
    <property type="entry name" value="Nase/OxRdtase_comp1"/>
</dbReference>
<keyword evidence="3" id="KW-1185">Reference proteome</keyword>
<accession>A0A1G9S4W7</accession>
<evidence type="ECO:0000313" key="3">
    <source>
        <dbReference type="Proteomes" id="UP000214880"/>
    </source>
</evidence>
<gene>
    <name evidence="2" type="ORF">SAMN04488502_103212</name>
</gene>
<dbReference type="Proteomes" id="UP000214880">
    <property type="component" value="Unassembled WGS sequence"/>
</dbReference>
<dbReference type="Gene3D" id="3.40.50.1980">
    <property type="entry name" value="Nitrogenase molybdenum iron protein domain"/>
    <property type="match status" value="3"/>
</dbReference>